<keyword evidence="6" id="KW-1043">Host membrane</keyword>
<dbReference type="RefSeq" id="YP_009046546.1">
    <property type="nucleotide sequence ID" value="NC_024450.1"/>
</dbReference>
<dbReference type="GO" id="GO:0019033">
    <property type="term" value="C:viral tegument"/>
    <property type="evidence" value="ECO:0007669"/>
    <property type="project" value="UniProtKB-SubCell"/>
</dbReference>
<dbReference type="InterPro" id="IPR005051">
    <property type="entry name" value="Herpes_UL46"/>
</dbReference>
<keyword evidence="8" id="KW-0472">Membrane</keyword>
<keyword evidence="5" id="KW-0946">Virion</keyword>
<keyword evidence="7" id="KW-0805">Transcription regulation</keyword>
<gene>
    <name evidence="11" type="ORF">FaHV1S18_062</name>
</gene>
<organism evidence="11 12">
    <name type="scientific">Falconid herpesvirus 1</name>
    <dbReference type="NCBI Taxonomy" id="1510155"/>
    <lineage>
        <taxon>Viruses</taxon>
        <taxon>Duplodnaviria</taxon>
        <taxon>Heunggongvirae</taxon>
        <taxon>Peploviricota</taxon>
        <taxon>Herviviricetes</taxon>
        <taxon>Herpesvirales</taxon>
        <taxon>Orthoherpesviridae</taxon>
        <taxon>Alphaherpesvirinae</taxon>
        <taxon>Mardivirus</taxon>
        <taxon>Mardivirus columbidalpha1</taxon>
    </lineage>
</organism>
<evidence type="ECO:0000256" key="1">
    <source>
        <dbReference type="ARBA" id="ARBA00004535"/>
    </source>
</evidence>
<sequence>MNSKKRTDKPPSARDLIAANALVKRRIHEGCLLPSLQTVSRSALRALEDSVEPYLPNGMLAARRDEVLQTTPGNGVPETIIIESVLADGNGSYISHYRDAVKKSLKQHGVTSDSAWTSFSSEYWKYLSNSSGLKLMVEQKGQATTSSDQRKTSVALLLRSAFNEKPVSKHPFKESSKNSVYFKTLKEMRRSMDTIQRYMYYLRPNDPMNHSPHTAVRLAELMSYVSVLYRWLLWLMDTIDGRVLKEMGYIPSGDGLRECRTPDDLFEKHIRRGPAAMAEDACASALANLTHDVLMALLKLSLLCSVAHWKRKTSGVMSAVVSTIELASLVHHHCQYIINMMFLGNVCWLEKGTNDPALQTALRNQGRYCHFLGRLAPIASSHSFAQMERGTSAWFNLAIARACVRHGGPTPHFLLSMTGEKSEPLLKAQCEDARRTDRETGSRPQSQIHSPTDTPRTLNRMSSTRRSWGGHSRAERFLVRVVGGSRKASSVRSYKQQQSARRVVDMDDLSSACAFVETSPSGNENHCWYADLNSLEDIYRTDSATSKYSTRDSTYSTNNRLLSSMGRESDSDDDQNIYVDMDELDSSVKTNGGRDMATYSITKEPISLVRARLGPLPPTPRRFYECRAEDTYDTPRIKPIPRRLSVTSKDGSVVDYDVPRPMSMYQDDALSLYDTPTVHSAVVRRLFRYSDEDCEFRSLAVGSMSRSLRSNSCLSRSYSRGSRRGTMSRLERVMEQTGVADHPGEGLAGCDKHE</sequence>
<dbReference type="GO" id="GO:0033644">
    <property type="term" value="C:host cell membrane"/>
    <property type="evidence" value="ECO:0007669"/>
    <property type="project" value="UniProtKB-SubCell"/>
</dbReference>
<proteinExistence type="inferred from homology"/>
<feature type="compositionally biased region" description="Basic and acidic residues" evidence="10">
    <location>
        <begin position="431"/>
        <end position="441"/>
    </location>
</feature>
<dbReference type="Pfam" id="PF03387">
    <property type="entry name" value="Herpes_UL46"/>
    <property type="match status" value="1"/>
</dbReference>
<dbReference type="GO" id="GO:0006355">
    <property type="term" value="P:regulation of DNA-templated transcription"/>
    <property type="evidence" value="ECO:0007669"/>
    <property type="project" value="InterPro"/>
</dbReference>
<evidence type="ECO:0000256" key="9">
    <source>
        <dbReference type="ARBA" id="ARBA00023163"/>
    </source>
</evidence>
<dbReference type="KEGG" id="vg:19738350"/>
<protein>
    <submittedName>
        <fullName evidence="11">Tegument protein VP11/12</fullName>
    </submittedName>
</protein>
<name>A0A068ER45_9ALPH</name>
<dbReference type="OrthoDB" id="7799at10239"/>
<evidence type="ECO:0000256" key="7">
    <source>
        <dbReference type="ARBA" id="ARBA00023015"/>
    </source>
</evidence>
<evidence type="ECO:0000313" key="11">
    <source>
        <dbReference type="EMBL" id="AID52752.1"/>
    </source>
</evidence>
<keyword evidence="9" id="KW-0804">Transcription</keyword>
<accession>A0A068ER45</accession>
<evidence type="ECO:0000256" key="4">
    <source>
        <dbReference type="ARBA" id="ARBA00022580"/>
    </source>
</evidence>
<evidence type="ECO:0000256" key="3">
    <source>
        <dbReference type="ARBA" id="ARBA00010332"/>
    </source>
</evidence>
<dbReference type="Proteomes" id="UP000146149">
    <property type="component" value="Segment"/>
</dbReference>
<evidence type="ECO:0000256" key="5">
    <source>
        <dbReference type="ARBA" id="ARBA00022844"/>
    </source>
</evidence>
<comment type="subcellular location">
    <subcellularLocation>
        <location evidence="2">Host membrane</location>
    </subcellularLocation>
    <subcellularLocation>
        <location evidence="1">Virion tegument</location>
    </subcellularLocation>
</comment>
<feature type="region of interest" description="Disordered" evidence="10">
    <location>
        <begin position="431"/>
        <end position="469"/>
    </location>
</feature>
<reference evidence="11 12" key="1">
    <citation type="journal article" date="2014" name="Virus Res.">
        <title>Molecular characterization of the complete genome of falconid herpesvirus strain S-18.</title>
        <authorList>
            <person name="Spatz S.J."/>
            <person name="Volkening J.D."/>
            <person name="Ross T.A."/>
        </authorList>
    </citation>
    <scope>NUCLEOTIDE SEQUENCE [LARGE SCALE GENOMIC DNA]</scope>
    <source>
        <strain evidence="11">S-18</strain>
    </source>
</reference>
<comment type="similarity">
    <text evidence="3">Belongs to the herpesviridae HHV-1 VP11/12 protein family.</text>
</comment>
<evidence type="ECO:0000256" key="10">
    <source>
        <dbReference type="SAM" id="MobiDB-lite"/>
    </source>
</evidence>
<evidence type="ECO:0000256" key="8">
    <source>
        <dbReference type="ARBA" id="ARBA00023136"/>
    </source>
</evidence>
<dbReference type="EMBL" id="KJ668231">
    <property type="protein sequence ID" value="AID52752.1"/>
    <property type="molecule type" value="Genomic_DNA"/>
</dbReference>
<feature type="compositionally biased region" description="Polar residues" evidence="10">
    <location>
        <begin position="442"/>
        <end position="466"/>
    </location>
</feature>
<keyword evidence="4" id="KW-0920">Virion tegument</keyword>
<evidence type="ECO:0000256" key="2">
    <source>
        <dbReference type="ARBA" id="ARBA00004551"/>
    </source>
</evidence>
<evidence type="ECO:0000256" key="6">
    <source>
        <dbReference type="ARBA" id="ARBA00022870"/>
    </source>
</evidence>
<dbReference type="GeneID" id="19738350"/>
<evidence type="ECO:0000313" key="12">
    <source>
        <dbReference type="Proteomes" id="UP000146149"/>
    </source>
</evidence>